<dbReference type="InterPro" id="IPR046259">
    <property type="entry name" value="DUF6292"/>
</dbReference>
<feature type="domain" description="DUF6292" evidence="1">
    <location>
        <begin position="22"/>
        <end position="107"/>
    </location>
</feature>
<sequence length="144" mass="15821">MTASIELPTGYQHPAVPALLDYLRDVTAELGIGLESCTLDHDRPISAYVALDTRLPHYPDRDVALLWDEERGWSAAIETHSGEDLIVLRYLGGTIAPPPHRVARFVTALHQDDHTVGRPDPVMLRTAGDGDELAALLRRPAVAR</sequence>
<dbReference type="EMBL" id="NMUL01000008">
    <property type="protein sequence ID" value="OXM69111.1"/>
    <property type="molecule type" value="Genomic_DNA"/>
</dbReference>
<gene>
    <name evidence="2" type="ORF">CF165_10465</name>
</gene>
<dbReference type="OrthoDB" id="4190452at2"/>
<dbReference type="Proteomes" id="UP000215199">
    <property type="component" value="Unassembled WGS sequence"/>
</dbReference>
<name>A0A229TDV0_9PSEU</name>
<protein>
    <recommendedName>
        <fullName evidence="1">DUF6292 domain-containing protein</fullName>
    </recommendedName>
</protein>
<dbReference type="RefSeq" id="WP_093947266.1">
    <property type="nucleotide sequence ID" value="NZ_NMUL01000008.1"/>
</dbReference>
<proteinExistence type="predicted"/>
<dbReference type="AlphaFoldDB" id="A0A229TDV0"/>
<organism evidence="2 3">
    <name type="scientific">Amycolatopsis vastitatis</name>
    <dbReference type="NCBI Taxonomy" id="1905142"/>
    <lineage>
        <taxon>Bacteria</taxon>
        <taxon>Bacillati</taxon>
        <taxon>Actinomycetota</taxon>
        <taxon>Actinomycetes</taxon>
        <taxon>Pseudonocardiales</taxon>
        <taxon>Pseudonocardiaceae</taxon>
        <taxon>Amycolatopsis</taxon>
    </lineage>
</organism>
<reference evidence="3" key="1">
    <citation type="submission" date="2017-07" db="EMBL/GenBank/DDBJ databases">
        <title>Comparative genome mining reveals phylogenetic distribution patterns of secondary metabolites in Amycolatopsis.</title>
        <authorList>
            <person name="Adamek M."/>
            <person name="Alanjary M."/>
            <person name="Sales-Ortells H."/>
            <person name="Goodfellow M."/>
            <person name="Bull A.T."/>
            <person name="Kalinowski J."/>
            <person name="Ziemert N."/>
        </authorList>
    </citation>
    <scope>NUCLEOTIDE SEQUENCE [LARGE SCALE GENOMIC DNA]</scope>
    <source>
        <strain evidence="3">H5</strain>
    </source>
</reference>
<keyword evidence="3" id="KW-1185">Reference proteome</keyword>
<comment type="caution">
    <text evidence="2">The sequence shown here is derived from an EMBL/GenBank/DDBJ whole genome shotgun (WGS) entry which is preliminary data.</text>
</comment>
<evidence type="ECO:0000259" key="1">
    <source>
        <dbReference type="Pfam" id="PF19809"/>
    </source>
</evidence>
<evidence type="ECO:0000313" key="2">
    <source>
        <dbReference type="EMBL" id="OXM69111.1"/>
    </source>
</evidence>
<accession>A0A229TDV0</accession>
<dbReference type="Pfam" id="PF19809">
    <property type="entry name" value="DUF6292"/>
    <property type="match status" value="1"/>
</dbReference>
<evidence type="ECO:0000313" key="3">
    <source>
        <dbReference type="Proteomes" id="UP000215199"/>
    </source>
</evidence>